<dbReference type="Gene3D" id="1.10.287.110">
    <property type="entry name" value="DnaJ domain"/>
    <property type="match status" value="1"/>
</dbReference>
<proteinExistence type="predicted"/>
<dbReference type="EMBL" id="AMZO01000035">
    <property type="protein sequence ID" value="ELR63800.1"/>
    <property type="molecule type" value="Genomic_DNA"/>
</dbReference>
<dbReference type="InterPro" id="IPR001623">
    <property type="entry name" value="DnaJ_domain"/>
</dbReference>
<feature type="domain" description="J" evidence="3">
    <location>
        <begin position="3"/>
        <end position="56"/>
    </location>
</feature>
<evidence type="ECO:0000256" key="2">
    <source>
        <dbReference type="SAM" id="Coils"/>
    </source>
</evidence>
<comment type="caution">
    <text evidence="4">The sequence shown here is derived from an EMBL/GenBank/DDBJ whole genome shotgun (WGS) entry which is preliminary data.</text>
</comment>
<keyword evidence="2" id="KW-0175">Coiled coil</keyword>
<dbReference type="SMART" id="SM00271">
    <property type="entry name" value="DnaJ"/>
    <property type="match status" value="1"/>
</dbReference>
<name>L8J4N3_9GAMM</name>
<gene>
    <name evidence="4" type="ORF">C942_03259</name>
</gene>
<dbReference type="PATRIC" id="fig|1056511.3.peg.4184"/>
<dbReference type="AlphaFoldDB" id="L8J4N3"/>
<evidence type="ECO:0000259" key="3">
    <source>
        <dbReference type="PROSITE" id="PS50076"/>
    </source>
</evidence>
<dbReference type="Proteomes" id="UP000011134">
    <property type="component" value="Unassembled WGS sequence"/>
</dbReference>
<accession>L8J4N3</accession>
<dbReference type="CDD" id="cd06257">
    <property type="entry name" value="DnaJ"/>
    <property type="match status" value="1"/>
</dbReference>
<evidence type="ECO:0000313" key="5">
    <source>
        <dbReference type="Proteomes" id="UP000011134"/>
    </source>
</evidence>
<feature type="coiled-coil region" evidence="2">
    <location>
        <begin position="71"/>
        <end position="151"/>
    </location>
</feature>
<keyword evidence="1" id="KW-0143">Chaperone</keyword>
<evidence type="ECO:0000256" key="1">
    <source>
        <dbReference type="ARBA" id="ARBA00023186"/>
    </source>
</evidence>
<dbReference type="OrthoDB" id="581986at2"/>
<sequence length="378" mass="42790">MTSFHDILGTDDKTGSADVKRRYKLLSSRLHPDKGGSKALMQMIVQAYEKVSAGKGHDEAVRTIQLKDPSAESNNAKLKHLEREFVALKKLNEQLNQQLKEEQEKNRSSNEESERYTNAVEDELKWLRRENRRLNSQLEEARRKVSENTRAIVPSSGSASSLGASVSMDDLAPKVQNQLKALGGFNIRRYGLVLMMPAIIAGLLFTLGKEPWLALLAMFEEPKEKPEAVVTILDTNPVDATASAALSEKQVLNVAPVKPKPKPRIKLESLSGLWQLRFFENNRMPYISVRSEKGSYVVKSCNTGFQYYRNSNLRSGRLSANLIFDRQDRHFMIYNIPYGNGSFAANWSESKSLLINKEYFPNEGFAEAYYQLQQACPY</sequence>
<evidence type="ECO:0000313" key="4">
    <source>
        <dbReference type="EMBL" id="ELR63800.1"/>
    </source>
</evidence>
<dbReference type="PROSITE" id="PS50076">
    <property type="entry name" value="DNAJ_2"/>
    <property type="match status" value="1"/>
</dbReference>
<protein>
    <recommendedName>
        <fullName evidence="3">J domain-containing protein</fullName>
    </recommendedName>
</protein>
<keyword evidence="5" id="KW-1185">Reference proteome</keyword>
<dbReference type="RefSeq" id="WP_007469803.1">
    <property type="nucleotide sequence ID" value="NZ_AMZO01000035.1"/>
</dbReference>
<dbReference type="SUPFAM" id="SSF46565">
    <property type="entry name" value="Chaperone J-domain"/>
    <property type="match status" value="1"/>
</dbReference>
<reference evidence="4 5" key="1">
    <citation type="submission" date="2012-12" db="EMBL/GenBank/DDBJ databases">
        <title>Genome Assembly of Photobacterium sp. AK15.</title>
        <authorList>
            <person name="Khatri I."/>
            <person name="Vaidya B."/>
            <person name="Srinivas T.N.R."/>
            <person name="Subramanian S."/>
            <person name="Pinnaka A."/>
        </authorList>
    </citation>
    <scope>NUCLEOTIDE SEQUENCE [LARGE SCALE GENOMIC DNA]</scope>
    <source>
        <strain evidence="4 5">AK15</strain>
    </source>
</reference>
<dbReference type="InterPro" id="IPR036869">
    <property type="entry name" value="J_dom_sf"/>
</dbReference>
<organism evidence="4 5">
    <name type="scientific">Photobacterium marinum</name>
    <dbReference type="NCBI Taxonomy" id="1056511"/>
    <lineage>
        <taxon>Bacteria</taxon>
        <taxon>Pseudomonadati</taxon>
        <taxon>Pseudomonadota</taxon>
        <taxon>Gammaproteobacteria</taxon>
        <taxon>Vibrionales</taxon>
        <taxon>Vibrionaceae</taxon>
        <taxon>Photobacterium</taxon>
    </lineage>
</organism>